<feature type="domain" description="Transcriptional regulator SgrR N-terminal HTH" evidence="5">
    <location>
        <begin position="9"/>
        <end position="93"/>
    </location>
</feature>
<organism evidence="6 7">
    <name type="scientific">Macrococcus carouselicus</name>
    <dbReference type="NCBI Taxonomy" id="69969"/>
    <lineage>
        <taxon>Bacteria</taxon>
        <taxon>Bacillati</taxon>
        <taxon>Bacillota</taxon>
        <taxon>Bacilli</taxon>
        <taxon>Bacillales</taxon>
        <taxon>Staphylococcaceae</taxon>
        <taxon>Macrococcus</taxon>
    </lineage>
</organism>
<dbReference type="PANTHER" id="PTHR30290:SF9">
    <property type="entry name" value="OLIGOPEPTIDE-BINDING PROTEIN APPA"/>
    <property type="match status" value="1"/>
</dbReference>
<evidence type="ECO:0000256" key="3">
    <source>
        <dbReference type="ARBA" id="ARBA00022729"/>
    </source>
</evidence>
<comment type="caution">
    <text evidence="6">The sequence shown here is derived from an EMBL/GenBank/DDBJ whole genome shotgun (WGS) entry which is preliminary data.</text>
</comment>
<dbReference type="AlphaFoldDB" id="A0A9Q8CLV7"/>
<sequence length="542" mass="63735">MGGNMEKHLLSLYQFKNQPIPQSQLAQQIGLSQKQLSRNLKRWQSEGILSYRSGKGRGQYSIINWHTDIEEDYYQQVKKLLNHGYSEEALPYLSWPWSSLAHQKLITKSNKLLGFTKTAANEDRLTITKRHSLLSTRPFEVLEAKNASVLMSVYDTLFKVTDDHHVTFKLAHHYDLHEHSIDIYLRPHVRFHDGSYLTSNDVKHTLEYAMQHSHTQDMLDEVNDIHLIDELSLTIYFGRCPQILALLSSVSLSIFKEIDGRYIGTGPYFIKRDNHYTTILKRFEGYYNSTAFIDEIEMVYIPDIKEPVIGDPQQPSTTLTKNIGFFYMCQNPESQLTADQKQFLKFILKEEYYALIEAVKPKVLNHSRYIESQELSRPAFDAPVKIDCIEIKESSREAFQAIFDRYDIPFELINHPFTVSIDRKTDLSGDYYFFGEYLDIPESLAYYQFLFGASSSIHRLMRGYKWFESIRQLYQRYPYERWGQLNRLVDRKLDQYAIFYPLYTVPVSLTFDRTLEGLSVNQYGFIDFYQIWRKPSKKASHH</sequence>
<dbReference type="Gene3D" id="3.40.190.10">
    <property type="entry name" value="Periplasmic binding protein-like II"/>
    <property type="match status" value="1"/>
</dbReference>
<gene>
    <name evidence="6" type="ORF">ERX40_07960</name>
</gene>
<evidence type="ECO:0008006" key="8">
    <source>
        <dbReference type="Google" id="ProtNLM"/>
    </source>
</evidence>
<dbReference type="InterPro" id="IPR039424">
    <property type="entry name" value="SBP_5"/>
</dbReference>
<evidence type="ECO:0000313" key="7">
    <source>
        <dbReference type="Proteomes" id="UP000295280"/>
    </source>
</evidence>
<dbReference type="EMBL" id="SCWD01000002">
    <property type="protein sequence ID" value="TDM02480.1"/>
    <property type="molecule type" value="Genomic_DNA"/>
</dbReference>
<protein>
    <recommendedName>
        <fullName evidence="8">ABC transporter substrate-binding protein</fullName>
    </recommendedName>
</protein>
<dbReference type="Pfam" id="PF00496">
    <property type="entry name" value="SBP_bac_5"/>
    <property type="match status" value="1"/>
</dbReference>
<dbReference type="GO" id="GO:1904680">
    <property type="term" value="F:peptide transmembrane transporter activity"/>
    <property type="evidence" value="ECO:0007669"/>
    <property type="project" value="TreeGrafter"/>
</dbReference>
<dbReference type="InterPro" id="IPR025370">
    <property type="entry name" value="SgrR_HTH_N"/>
</dbReference>
<evidence type="ECO:0000313" key="6">
    <source>
        <dbReference type="EMBL" id="TDM02480.1"/>
    </source>
</evidence>
<reference evidence="6 7" key="1">
    <citation type="submission" date="2019-01" db="EMBL/GenBank/DDBJ databases">
        <title>Draft genome sequences of the type strains of six Macrococcus species.</title>
        <authorList>
            <person name="Mazhar S."/>
            <person name="Altermann E."/>
            <person name="Hill C."/>
            <person name="Mcauliffe O."/>
        </authorList>
    </citation>
    <scope>NUCLEOTIDE SEQUENCE [LARGE SCALE GENOMIC DNA]</scope>
    <source>
        <strain evidence="6 7">ATCC 51828</strain>
    </source>
</reference>
<dbReference type="SUPFAM" id="SSF46785">
    <property type="entry name" value="Winged helix' DNA-binding domain"/>
    <property type="match status" value="1"/>
</dbReference>
<evidence type="ECO:0000259" key="4">
    <source>
        <dbReference type="Pfam" id="PF00496"/>
    </source>
</evidence>
<dbReference type="SUPFAM" id="SSF53850">
    <property type="entry name" value="Periplasmic binding protein-like II"/>
    <property type="match status" value="1"/>
</dbReference>
<evidence type="ECO:0000256" key="2">
    <source>
        <dbReference type="ARBA" id="ARBA00022448"/>
    </source>
</evidence>
<dbReference type="OrthoDB" id="5894719at2"/>
<dbReference type="InterPro" id="IPR036388">
    <property type="entry name" value="WH-like_DNA-bd_sf"/>
</dbReference>
<keyword evidence="3" id="KW-0732">Signal</keyword>
<dbReference type="InterPro" id="IPR000914">
    <property type="entry name" value="SBP_5_dom"/>
</dbReference>
<evidence type="ECO:0000259" key="5">
    <source>
        <dbReference type="Pfam" id="PF12793"/>
    </source>
</evidence>
<proteinExistence type="inferred from homology"/>
<name>A0A9Q8CLV7_9STAP</name>
<keyword evidence="2" id="KW-0813">Transport</keyword>
<keyword evidence="7" id="KW-1185">Reference proteome</keyword>
<accession>A0A9Q8CLV7</accession>
<comment type="similarity">
    <text evidence="1">Belongs to the bacterial solute-binding protein 5 family.</text>
</comment>
<dbReference type="Proteomes" id="UP000295280">
    <property type="component" value="Unassembled WGS sequence"/>
</dbReference>
<dbReference type="Pfam" id="PF12793">
    <property type="entry name" value="SgrR_N"/>
    <property type="match status" value="1"/>
</dbReference>
<dbReference type="PANTHER" id="PTHR30290">
    <property type="entry name" value="PERIPLASMIC BINDING COMPONENT OF ABC TRANSPORTER"/>
    <property type="match status" value="1"/>
</dbReference>
<dbReference type="GO" id="GO:0015833">
    <property type="term" value="P:peptide transport"/>
    <property type="evidence" value="ECO:0007669"/>
    <property type="project" value="TreeGrafter"/>
</dbReference>
<dbReference type="Gene3D" id="1.10.10.10">
    <property type="entry name" value="Winged helix-like DNA-binding domain superfamily/Winged helix DNA-binding domain"/>
    <property type="match status" value="1"/>
</dbReference>
<feature type="domain" description="Solute-binding protein family 5" evidence="4">
    <location>
        <begin position="181"/>
        <end position="303"/>
    </location>
</feature>
<evidence type="ECO:0000256" key="1">
    <source>
        <dbReference type="ARBA" id="ARBA00005695"/>
    </source>
</evidence>
<dbReference type="InterPro" id="IPR036390">
    <property type="entry name" value="WH_DNA-bd_sf"/>
</dbReference>